<sequence>MSKWLRREFDIKLRKKFQGMEFRDFYELVATVTKYEELLMEELNRKRTAMGTYYQERKTQMTLVAPPSQYAFDTNKTEEIFDFML</sequence>
<gene>
    <name evidence="1" type="ORF">GH714_011802</name>
</gene>
<comment type="caution">
    <text evidence="1">The sequence shown here is derived from an EMBL/GenBank/DDBJ whole genome shotgun (WGS) entry which is preliminary data.</text>
</comment>
<proteinExistence type="predicted"/>
<evidence type="ECO:0000313" key="1">
    <source>
        <dbReference type="EMBL" id="KAF2286215.1"/>
    </source>
</evidence>
<evidence type="ECO:0000313" key="2">
    <source>
        <dbReference type="Proteomes" id="UP000467840"/>
    </source>
</evidence>
<dbReference type="Proteomes" id="UP000467840">
    <property type="component" value="Chromosome 3"/>
</dbReference>
<keyword evidence="2" id="KW-1185">Reference proteome</keyword>
<organism evidence="1 2">
    <name type="scientific">Hevea brasiliensis</name>
    <name type="common">Para rubber tree</name>
    <name type="synonym">Siphonia brasiliensis</name>
    <dbReference type="NCBI Taxonomy" id="3981"/>
    <lineage>
        <taxon>Eukaryota</taxon>
        <taxon>Viridiplantae</taxon>
        <taxon>Streptophyta</taxon>
        <taxon>Embryophyta</taxon>
        <taxon>Tracheophyta</taxon>
        <taxon>Spermatophyta</taxon>
        <taxon>Magnoliopsida</taxon>
        <taxon>eudicotyledons</taxon>
        <taxon>Gunneridae</taxon>
        <taxon>Pentapetalae</taxon>
        <taxon>rosids</taxon>
        <taxon>fabids</taxon>
        <taxon>Malpighiales</taxon>
        <taxon>Euphorbiaceae</taxon>
        <taxon>Crotonoideae</taxon>
        <taxon>Micrandreae</taxon>
        <taxon>Hevea</taxon>
    </lineage>
</organism>
<dbReference type="EMBL" id="JAAGAX010000017">
    <property type="protein sequence ID" value="KAF2286215.1"/>
    <property type="molecule type" value="Genomic_DNA"/>
</dbReference>
<dbReference type="AlphaFoldDB" id="A0A6A6KCZ4"/>
<protein>
    <submittedName>
        <fullName evidence="1">Uncharacterized protein</fullName>
    </submittedName>
</protein>
<name>A0A6A6KCZ4_HEVBR</name>
<accession>A0A6A6KCZ4</accession>
<reference evidence="1 2" key="1">
    <citation type="journal article" date="2020" name="Mol. Plant">
        <title>The Chromosome-Based Rubber Tree Genome Provides New Insights into Spurge Genome Evolution and Rubber Biosynthesis.</title>
        <authorList>
            <person name="Liu J."/>
            <person name="Shi C."/>
            <person name="Shi C.C."/>
            <person name="Li W."/>
            <person name="Zhang Q.J."/>
            <person name="Zhang Y."/>
            <person name="Li K."/>
            <person name="Lu H.F."/>
            <person name="Shi C."/>
            <person name="Zhu S.T."/>
            <person name="Xiao Z.Y."/>
            <person name="Nan H."/>
            <person name="Yue Y."/>
            <person name="Zhu X.G."/>
            <person name="Wu Y."/>
            <person name="Hong X.N."/>
            <person name="Fan G.Y."/>
            <person name="Tong Y."/>
            <person name="Zhang D."/>
            <person name="Mao C.L."/>
            <person name="Liu Y.L."/>
            <person name="Hao S.J."/>
            <person name="Liu W.Q."/>
            <person name="Lv M.Q."/>
            <person name="Zhang H.B."/>
            <person name="Liu Y."/>
            <person name="Hu-Tang G.R."/>
            <person name="Wang J.P."/>
            <person name="Wang J.H."/>
            <person name="Sun Y.H."/>
            <person name="Ni S.B."/>
            <person name="Chen W.B."/>
            <person name="Zhang X.C."/>
            <person name="Jiao Y.N."/>
            <person name="Eichler E.E."/>
            <person name="Li G.H."/>
            <person name="Liu X."/>
            <person name="Gao L.Z."/>
        </authorList>
    </citation>
    <scope>NUCLEOTIDE SEQUENCE [LARGE SCALE GENOMIC DNA]</scope>
    <source>
        <strain evidence="2">cv. GT1</strain>
        <tissue evidence="1">Leaf</tissue>
    </source>
</reference>